<dbReference type="Gene3D" id="1.10.357.10">
    <property type="entry name" value="Tetracycline Repressor, domain 2"/>
    <property type="match status" value="1"/>
</dbReference>
<evidence type="ECO:0000259" key="5">
    <source>
        <dbReference type="PROSITE" id="PS50977"/>
    </source>
</evidence>
<comment type="caution">
    <text evidence="6">The sequence shown here is derived from an EMBL/GenBank/DDBJ whole genome shotgun (WGS) entry which is preliminary data.</text>
</comment>
<evidence type="ECO:0000256" key="2">
    <source>
        <dbReference type="ARBA" id="ARBA00023125"/>
    </source>
</evidence>
<dbReference type="AlphaFoldDB" id="A0A511JD45"/>
<dbReference type="InterPro" id="IPR001647">
    <property type="entry name" value="HTH_TetR"/>
</dbReference>
<dbReference type="EMBL" id="BJWG01000012">
    <property type="protein sequence ID" value="GEL95920.1"/>
    <property type="molecule type" value="Genomic_DNA"/>
</dbReference>
<evidence type="ECO:0000313" key="7">
    <source>
        <dbReference type="Proteomes" id="UP000321720"/>
    </source>
</evidence>
<dbReference type="InterPro" id="IPR009057">
    <property type="entry name" value="Homeodomain-like_sf"/>
</dbReference>
<gene>
    <name evidence="6" type="ORF">CCO02nite_25780</name>
</gene>
<dbReference type="PANTHER" id="PTHR30055">
    <property type="entry name" value="HTH-TYPE TRANSCRIPTIONAL REGULATOR RUTR"/>
    <property type="match status" value="1"/>
</dbReference>
<organism evidence="6 7">
    <name type="scientific">Cellulomonas composti</name>
    <dbReference type="NCBI Taxonomy" id="266130"/>
    <lineage>
        <taxon>Bacteria</taxon>
        <taxon>Bacillati</taxon>
        <taxon>Actinomycetota</taxon>
        <taxon>Actinomycetes</taxon>
        <taxon>Micrococcales</taxon>
        <taxon>Cellulomonadaceae</taxon>
        <taxon>Cellulomonas</taxon>
    </lineage>
</organism>
<evidence type="ECO:0000313" key="6">
    <source>
        <dbReference type="EMBL" id="GEL95920.1"/>
    </source>
</evidence>
<dbReference type="InterPro" id="IPR050109">
    <property type="entry name" value="HTH-type_TetR-like_transc_reg"/>
</dbReference>
<proteinExistence type="predicted"/>
<protein>
    <recommendedName>
        <fullName evidence="5">HTH tetR-type domain-containing protein</fullName>
    </recommendedName>
</protein>
<sequence>MQLRAHSGPVSTQRSRRDTNHDALAVVAFGLAREHGLDGFTVDDVAREAGISRRTFFNHFAAKEQAVCEFARIHLRAVLDQVIGSSELVGCDPREMIDAAIRVLLSPPLVADLRALAALAKAHVTLVPYLAVVQHEAADQVAHLIESVPPPGGEEPLADLPLAVRRVLLFAIPGAVLAAVSSVYVGRYPLREIDGDVPGAVSTDEIITALRLLLPDTTPAVPA</sequence>
<dbReference type="Proteomes" id="UP000321720">
    <property type="component" value="Unassembled WGS sequence"/>
</dbReference>
<name>A0A511JD45_9CELL</name>
<dbReference type="GO" id="GO:0000976">
    <property type="term" value="F:transcription cis-regulatory region binding"/>
    <property type="evidence" value="ECO:0007669"/>
    <property type="project" value="TreeGrafter"/>
</dbReference>
<keyword evidence="7" id="KW-1185">Reference proteome</keyword>
<dbReference type="PROSITE" id="PS50977">
    <property type="entry name" value="HTH_TETR_2"/>
    <property type="match status" value="1"/>
</dbReference>
<feature type="domain" description="HTH tetR-type" evidence="5">
    <location>
        <begin position="18"/>
        <end position="78"/>
    </location>
</feature>
<dbReference type="InterPro" id="IPR023772">
    <property type="entry name" value="DNA-bd_HTH_TetR-type_CS"/>
</dbReference>
<accession>A0A511JD45</accession>
<feature type="DNA-binding region" description="H-T-H motif" evidence="4">
    <location>
        <begin position="41"/>
        <end position="60"/>
    </location>
</feature>
<keyword evidence="3" id="KW-0804">Transcription</keyword>
<reference evidence="6 7" key="1">
    <citation type="submission" date="2019-07" db="EMBL/GenBank/DDBJ databases">
        <title>Whole genome shotgun sequence of Cellulomonas composti NBRC 100758.</title>
        <authorList>
            <person name="Hosoyama A."/>
            <person name="Uohara A."/>
            <person name="Ohji S."/>
            <person name="Ichikawa N."/>
        </authorList>
    </citation>
    <scope>NUCLEOTIDE SEQUENCE [LARGE SCALE GENOMIC DNA]</scope>
    <source>
        <strain evidence="6 7">NBRC 100758</strain>
    </source>
</reference>
<dbReference type="GO" id="GO:0003700">
    <property type="term" value="F:DNA-binding transcription factor activity"/>
    <property type="evidence" value="ECO:0007669"/>
    <property type="project" value="TreeGrafter"/>
</dbReference>
<evidence type="ECO:0000256" key="1">
    <source>
        <dbReference type="ARBA" id="ARBA00023015"/>
    </source>
</evidence>
<keyword evidence="2 4" id="KW-0238">DNA-binding</keyword>
<dbReference type="SUPFAM" id="SSF46689">
    <property type="entry name" value="Homeodomain-like"/>
    <property type="match status" value="1"/>
</dbReference>
<dbReference type="Pfam" id="PF00440">
    <property type="entry name" value="TetR_N"/>
    <property type="match status" value="1"/>
</dbReference>
<dbReference type="PANTHER" id="PTHR30055:SF234">
    <property type="entry name" value="HTH-TYPE TRANSCRIPTIONAL REGULATOR BETI"/>
    <property type="match status" value="1"/>
</dbReference>
<keyword evidence="1" id="KW-0805">Transcription regulation</keyword>
<evidence type="ECO:0000256" key="3">
    <source>
        <dbReference type="ARBA" id="ARBA00023163"/>
    </source>
</evidence>
<evidence type="ECO:0000256" key="4">
    <source>
        <dbReference type="PROSITE-ProRule" id="PRU00335"/>
    </source>
</evidence>
<dbReference type="PROSITE" id="PS01081">
    <property type="entry name" value="HTH_TETR_1"/>
    <property type="match status" value="1"/>
</dbReference>